<sequence>MGMLSNILPSTCLLNISLWICFFCCVHARPSENLNSADTQTDDNGARLGFGVWVAAAAGFVCVSVSLALCVCCRKPKGFAEFRSSTQLAEISSAQPAEVTLFPPPSLLLNREDLEVSFEPLPRPQHQAINTYRPKEVTEWIENGQGLFPRCNIQYLREFGRGWFGQVVEAEVKDLIANQVTSRCVVKILRPEASASQHSMFLKDVQPLLKLDHPHVMKLYGCCLETSPFLVLLQHCANGDLKQFLAAYSPSKGSQGVPPLPENVLLRMACEAAEGLSQWHQTGFFHPDVAARSFMVTGDMSVVIGDYGTHTVTYREEFLDTGHQLIPVRWCAPEYFDSPGEIVQTQAGNVWSFGVVLWEILSIGSRPYAALTDEQVLQQVVQEKRTILNPPNFKYQQSQSLYQLMLHCWEVDAPLRPRIEVVASHLAAACAGVNRDVELDLERAFDSRWNAAKPTKSSLSELDEESPSASLNNLHGSLDNLEEHGKEILSPGTDKESESGYSAKVSAALRSLDEALAAAEDTDDEDDNDDILPEPSFVFGDLQTDQIEAGQETDHSSNSSGSLFSSRSWQDKVVRGELTAMVRDKSRSVQDLMVLTAVEPMSDIEFLSFNQLSKPDQQENVSQPIAPQISVTSPSFTVRSAMMESDVPLLENDSNNSNRKDCLDTGTYMTRNRNRLTSTPREDTDFEAMESSFRDRTKPSEYAPFSPESLDATDFTPKDQESALRPPEIMSSSTSVILGPSDDLGLHVFQGVTSRTHSENEDPFDEPEVAAVVNSLTNADPALSVEPARLAVNLEAWNNFLEQSYPQHPSDAEHHDDDVSDTPLQLKDSGIARPSFSTSVDVLGSTLGNEDSVNREWMDDLSLVARMWNEELAAALALDNSLLQQPHQLNASLTDTDPNLEDGVGNASSLSTDLSYTSPSKREDTYFSYDKIDDDIREQEERAVRRKDLSTIREERESVSSSDTPNNNAETGRGLLSQLQLKNRMQRHLDLSGSSDSDGSEDRDDDEDVLVVDLENKRAVMMEGQSPKLKAAIASQNYEEIFVVRPANAHSIMENGKSPLNNRKDPLPSNGALAIDEIEKDNDEEDEGGAQGEEEEEEEGDDGEIVNDFEDDDDDDDEEEGDEGIAVSNFRWQACYPAKLNQSFSMEVIEEESENEDQEDDEEEAFVPSVWRADATPTRPAIKTPEKSLGNSPRDSNDKKNVSFSQKKKKDIYQYPAEVEEFDPPVRRQWGAPTPVIQQSESAYADFADWDFGNTDEDREPENDNSKDLDDHKTSSVIPRPPNPLTSNMLYRLSGIENESDEDEDGKEPNVVLPEFDARPNESLLLGDWQSPFNTSEFQPNQFFPNWDNPVSIVRSEEPTEILTSNGHDHENEEPNVVGTLRHTLDSGRLRLDLTQPRFEDSEA</sequence>
<feature type="compositionally biased region" description="Basic and acidic residues" evidence="1">
    <location>
        <begin position="947"/>
        <end position="958"/>
    </location>
</feature>
<dbReference type="InterPro" id="IPR001245">
    <property type="entry name" value="Ser-Thr/Tyr_kinase_cat_dom"/>
</dbReference>
<dbReference type="PRINTS" id="PR00109">
    <property type="entry name" value="TYRKINASE"/>
</dbReference>
<feature type="compositionally biased region" description="Polar residues" evidence="1">
    <location>
        <begin position="959"/>
        <end position="970"/>
    </location>
</feature>
<evidence type="ECO:0000313" key="5">
    <source>
        <dbReference type="EMBL" id="CAH0106402.1"/>
    </source>
</evidence>
<reference evidence="5" key="1">
    <citation type="submission" date="2021-11" db="EMBL/GenBank/DDBJ databases">
        <authorList>
            <person name="Schell T."/>
        </authorList>
    </citation>
    <scope>NUCLEOTIDE SEQUENCE</scope>
    <source>
        <strain evidence="5">M5</strain>
    </source>
</reference>
<dbReference type="Gene3D" id="3.30.200.20">
    <property type="entry name" value="Phosphorylase Kinase, domain 1"/>
    <property type="match status" value="1"/>
</dbReference>
<dbReference type="Gene3D" id="1.10.510.10">
    <property type="entry name" value="Transferase(Phosphotransferase) domain 1"/>
    <property type="match status" value="1"/>
</dbReference>
<name>A0A8J2RWS2_9CRUS</name>
<dbReference type="InterPro" id="IPR011009">
    <property type="entry name" value="Kinase-like_dom_sf"/>
</dbReference>
<feature type="compositionally biased region" description="Polar residues" evidence="1">
    <location>
        <begin position="906"/>
        <end position="919"/>
    </location>
</feature>
<feature type="domain" description="Protein kinase" evidence="4">
    <location>
        <begin position="153"/>
        <end position="428"/>
    </location>
</feature>
<feature type="region of interest" description="Disordered" evidence="1">
    <location>
        <begin position="1146"/>
        <end position="1288"/>
    </location>
</feature>
<feature type="chain" id="PRO_5035211486" description="Protein kinase domain-containing protein" evidence="3">
    <location>
        <begin position="29"/>
        <end position="1404"/>
    </location>
</feature>
<dbReference type="GO" id="GO:0004672">
    <property type="term" value="F:protein kinase activity"/>
    <property type="evidence" value="ECO:0007669"/>
    <property type="project" value="InterPro"/>
</dbReference>
<evidence type="ECO:0000259" key="4">
    <source>
        <dbReference type="PROSITE" id="PS50011"/>
    </source>
</evidence>
<feature type="region of interest" description="Disordered" evidence="1">
    <location>
        <begin position="674"/>
        <end position="730"/>
    </location>
</feature>
<dbReference type="EMBL" id="CAKKLH010000223">
    <property type="protein sequence ID" value="CAH0106402.1"/>
    <property type="molecule type" value="Genomic_DNA"/>
</dbReference>
<feature type="region of interest" description="Disordered" evidence="1">
    <location>
        <begin position="454"/>
        <end position="477"/>
    </location>
</feature>
<feature type="region of interest" description="Disordered" evidence="1">
    <location>
        <begin position="892"/>
        <end position="921"/>
    </location>
</feature>
<dbReference type="Pfam" id="PF07714">
    <property type="entry name" value="PK_Tyr_Ser-Thr"/>
    <property type="match status" value="1"/>
</dbReference>
<evidence type="ECO:0000256" key="1">
    <source>
        <dbReference type="SAM" id="MobiDB-lite"/>
    </source>
</evidence>
<gene>
    <name evidence="5" type="ORF">DGAL_LOCUS9557</name>
</gene>
<feature type="region of interest" description="Disordered" evidence="1">
    <location>
        <begin position="947"/>
        <end position="972"/>
    </location>
</feature>
<dbReference type="OrthoDB" id="5973359at2759"/>
<feature type="compositionally biased region" description="Acidic residues" evidence="1">
    <location>
        <begin position="1148"/>
        <end position="1165"/>
    </location>
</feature>
<dbReference type="InterPro" id="IPR000719">
    <property type="entry name" value="Prot_kinase_dom"/>
</dbReference>
<organism evidence="5 6">
    <name type="scientific">Daphnia galeata</name>
    <dbReference type="NCBI Taxonomy" id="27404"/>
    <lineage>
        <taxon>Eukaryota</taxon>
        <taxon>Metazoa</taxon>
        <taxon>Ecdysozoa</taxon>
        <taxon>Arthropoda</taxon>
        <taxon>Crustacea</taxon>
        <taxon>Branchiopoda</taxon>
        <taxon>Diplostraca</taxon>
        <taxon>Cladocera</taxon>
        <taxon>Anomopoda</taxon>
        <taxon>Daphniidae</taxon>
        <taxon>Daphnia</taxon>
    </lineage>
</organism>
<keyword evidence="2" id="KW-0472">Membrane</keyword>
<keyword evidence="3" id="KW-0732">Signal</keyword>
<feature type="transmembrane region" description="Helical" evidence="2">
    <location>
        <begin position="52"/>
        <end position="73"/>
    </location>
</feature>
<evidence type="ECO:0000256" key="2">
    <source>
        <dbReference type="SAM" id="Phobius"/>
    </source>
</evidence>
<keyword evidence="2" id="KW-0812">Transmembrane</keyword>
<dbReference type="Proteomes" id="UP000789390">
    <property type="component" value="Unassembled WGS sequence"/>
</dbReference>
<accession>A0A8J2RWS2</accession>
<feature type="compositionally biased region" description="Acidic residues" evidence="1">
    <location>
        <begin position="1076"/>
        <end position="1123"/>
    </location>
</feature>
<protein>
    <recommendedName>
        <fullName evidence="4">Protein kinase domain-containing protein</fullName>
    </recommendedName>
</protein>
<evidence type="ECO:0000256" key="3">
    <source>
        <dbReference type="SAM" id="SignalP"/>
    </source>
</evidence>
<dbReference type="SUPFAM" id="SSF56112">
    <property type="entry name" value="Protein kinase-like (PK-like)"/>
    <property type="match status" value="1"/>
</dbReference>
<evidence type="ECO:0000313" key="6">
    <source>
        <dbReference type="Proteomes" id="UP000789390"/>
    </source>
</evidence>
<comment type="caution">
    <text evidence="5">The sequence shown here is derived from an EMBL/GenBank/DDBJ whole genome shotgun (WGS) entry which is preliminary data.</text>
</comment>
<dbReference type="PROSITE" id="PS50011">
    <property type="entry name" value="PROTEIN_KINASE_DOM"/>
    <property type="match status" value="1"/>
</dbReference>
<feature type="signal peptide" evidence="3">
    <location>
        <begin position="1"/>
        <end position="28"/>
    </location>
</feature>
<dbReference type="GO" id="GO:0005524">
    <property type="term" value="F:ATP binding"/>
    <property type="evidence" value="ECO:0007669"/>
    <property type="project" value="InterPro"/>
</dbReference>
<keyword evidence="6" id="KW-1185">Reference proteome</keyword>
<keyword evidence="2" id="KW-1133">Transmembrane helix</keyword>
<dbReference type="PANTHER" id="PTHR24417">
    <property type="entry name" value="SERINE/THREONINE-PROTEIN KINASE LMTK1"/>
    <property type="match status" value="1"/>
</dbReference>
<feature type="region of interest" description="Disordered" evidence="1">
    <location>
        <begin position="1076"/>
        <end position="1129"/>
    </location>
</feature>
<feature type="compositionally biased region" description="Basic and acidic residues" evidence="1">
    <location>
        <begin position="1262"/>
        <end position="1274"/>
    </location>
</feature>
<proteinExistence type="predicted"/>
<dbReference type="PANTHER" id="PTHR24417:SF7">
    <property type="entry name" value="CHROMATIN MODIFICATION-RELATED PROTEIN EAF1"/>
    <property type="match status" value="1"/>
</dbReference>
<dbReference type="FunFam" id="1.10.510.10:FF:001179">
    <property type="entry name" value="Serine/threonine-protein kinase LMTK1"/>
    <property type="match status" value="1"/>
</dbReference>